<dbReference type="InterPro" id="IPR011006">
    <property type="entry name" value="CheY-like_superfamily"/>
</dbReference>
<dbReference type="KEGG" id="pej:FYC62_03265"/>
<dbReference type="RefSeq" id="WP_149073898.1">
    <property type="nucleotide sequence ID" value="NZ_CP043329.1"/>
</dbReference>
<protein>
    <submittedName>
        <fullName evidence="4">Response regulator</fullName>
    </submittedName>
</protein>
<feature type="modified residue" description="4-aspartylphosphate" evidence="2">
    <location>
        <position position="52"/>
    </location>
</feature>
<feature type="domain" description="Response regulatory" evidence="3">
    <location>
        <begin position="3"/>
        <end position="119"/>
    </location>
</feature>
<keyword evidence="5" id="KW-1185">Reference proteome</keyword>
<evidence type="ECO:0000256" key="1">
    <source>
        <dbReference type="ARBA" id="ARBA00022553"/>
    </source>
</evidence>
<dbReference type="PANTHER" id="PTHR44591:SF3">
    <property type="entry name" value="RESPONSE REGULATORY DOMAIN-CONTAINING PROTEIN"/>
    <property type="match status" value="1"/>
</dbReference>
<gene>
    <name evidence="4" type="ORF">FYC62_03265</name>
</gene>
<evidence type="ECO:0000259" key="3">
    <source>
        <dbReference type="PROSITE" id="PS50110"/>
    </source>
</evidence>
<sequence>MAKILIIEDEELMLKALEFRLKKDEHEVVVAKDGREALQKIQSDTYDLIITDIMLPFVSGLEIIGKVKQTPHLAHVPMIVLSAVGLENVILEAFDLGVDDFITKPFNLTELTIRVKKLLKK</sequence>
<evidence type="ECO:0000313" key="4">
    <source>
        <dbReference type="EMBL" id="QEK50796.1"/>
    </source>
</evidence>
<evidence type="ECO:0000256" key="2">
    <source>
        <dbReference type="PROSITE-ProRule" id="PRU00169"/>
    </source>
</evidence>
<dbReference type="PANTHER" id="PTHR44591">
    <property type="entry name" value="STRESS RESPONSE REGULATOR PROTEIN 1"/>
    <property type="match status" value="1"/>
</dbReference>
<proteinExistence type="predicted"/>
<evidence type="ECO:0000313" key="5">
    <source>
        <dbReference type="Proteomes" id="UP000323653"/>
    </source>
</evidence>
<dbReference type="Proteomes" id="UP000323653">
    <property type="component" value="Chromosome"/>
</dbReference>
<reference evidence="4 5" key="1">
    <citation type="submission" date="2019-08" db="EMBL/GenBank/DDBJ databases">
        <title>Pedobacter sp. nov., isolated from Han river, South Korea.</title>
        <authorList>
            <person name="Lee D.-H."/>
            <person name="Kim Y.-S."/>
            <person name="Hwang E.-M."/>
            <person name="Le Tran T.C."/>
            <person name="Cha C.-J."/>
        </authorList>
    </citation>
    <scope>NUCLEOTIDE SEQUENCE [LARGE SCALE GENOMIC DNA]</scope>
    <source>
        <strain evidence="4 5">CJ43</strain>
    </source>
</reference>
<dbReference type="SMART" id="SM00448">
    <property type="entry name" value="REC"/>
    <property type="match status" value="1"/>
</dbReference>
<name>A0A5C0VEB8_9SPHI</name>
<organism evidence="4 5">
    <name type="scientific">Pedobacter aquae</name>
    <dbReference type="NCBI Taxonomy" id="2605747"/>
    <lineage>
        <taxon>Bacteria</taxon>
        <taxon>Pseudomonadati</taxon>
        <taxon>Bacteroidota</taxon>
        <taxon>Sphingobacteriia</taxon>
        <taxon>Sphingobacteriales</taxon>
        <taxon>Sphingobacteriaceae</taxon>
        <taxon>Pedobacter</taxon>
    </lineage>
</organism>
<accession>A0A5C0VEB8</accession>
<dbReference type="SUPFAM" id="SSF52172">
    <property type="entry name" value="CheY-like"/>
    <property type="match status" value="1"/>
</dbReference>
<keyword evidence="1 2" id="KW-0597">Phosphoprotein</keyword>
<dbReference type="Pfam" id="PF00072">
    <property type="entry name" value="Response_reg"/>
    <property type="match status" value="1"/>
</dbReference>
<dbReference type="InterPro" id="IPR001789">
    <property type="entry name" value="Sig_transdc_resp-reg_receiver"/>
</dbReference>
<dbReference type="AlphaFoldDB" id="A0A5C0VEB8"/>
<dbReference type="EMBL" id="CP043329">
    <property type="protein sequence ID" value="QEK50796.1"/>
    <property type="molecule type" value="Genomic_DNA"/>
</dbReference>
<dbReference type="InterPro" id="IPR050595">
    <property type="entry name" value="Bact_response_regulator"/>
</dbReference>
<dbReference type="Gene3D" id="3.40.50.2300">
    <property type="match status" value="1"/>
</dbReference>
<dbReference type="PROSITE" id="PS50110">
    <property type="entry name" value="RESPONSE_REGULATORY"/>
    <property type="match status" value="1"/>
</dbReference>
<dbReference type="GO" id="GO:0000160">
    <property type="term" value="P:phosphorelay signal transduction system"/>
    <property type="evidence" value="ECO:0007669"/>
    <property type="project" value="InterPro"/>
</dbReference>